<accession>A0AAV6X054</accession>
<organism evidence="6 7">
    <name type="scientific">Buddleja alternifolia</name>
    <dbReference type="NCBI Taxonomy" id="168488"/>
    <lineage>
        <taxon>Eukaryota</taxon>
        <taxon>Viridiplantae</taxon>
        <taxon>Streptophyta</taxon>
        <taxon>Embryophyta</taxon>
        <taxon>Tracheophyta</taxon>
        <taxon>Spermatophyta</taxon>
        <taxon>Magnoliopsida</taxon>
        <taxon>eudicotyledons</taxon>
        <taxon>Gunneridae</taxon>
        <taxon>Pentapetalae</taxon>
        <taxon>asterids</taxon>
        <taxon>lamiids</taxon>
        <taxon>Lamiales</taxon>
        <taxon>Scrophulariaceae</taxon>
        <taxon>Buddlejeae</taxon>
        <taxon>Buddleja</taxon>
    </lineage>
</organism>
<dbReference type="GO" id="GO:0005975">
    <property type="term" value="P:carbohydrate metabolic process"/>
    <property type="evidence" value="ECO:0007669"/>
    <property type="project" value="InterPro"/>
</dbReference>
<evidence type="ECO:0000256" key="5">
    <source>
        <dbReference type="SAM" id="MobiDB-lite"/>
    </source>
</evidence>
<dbReference type="SUPFAM" id="SSF51445">
    <property type="entry name" value="(Trans)glycosidases"/>
    <property type="match status" value="1"/>
</dbReference>
<name>A0AAV6X054_9LAMI</name>
<protein>
    <recommendedName>
        <fullName evidence="8">Beta-glucosidase</fullName>
    </recommendedName>
</protein>
<feature type="region of interest" description="Disordered" evidence="5">
    <location>
        <begin position="12"/>
        <end position="33"/>
    </location>
</feature>
<dbReference type="GO" id="GO:0008422">
    <property type="term" value="F:beta-glucosidase activity"/>
    <property type="evidence" value="ECO:0007669"/>
    <property type="project" value="TreeGrafter"/>
</dbReference>
<keyword evidence="2" id="KW-0378">Hydrolase</keyword>
<keyword evidence="7" id="KW-1185">Reference proteome</keyword>
<dbReference type="Gene3D" id="3.20.20.80">
    <property type="entry name" value="Glycosidases"/>
    <property type="match status" value="1"/>
</dbReference>
<dbReference type="Pfam" id="PF00232">
    <property type="entry name" value="Glyco_hydro_1"/>
    <property type="match status" value="1"/>
</dbReference>
<comment type="caution">
    <text evidence="6">The sequence shown here is derived from an EMBL/GenBank/DDBJ whole genome shotgun (WGS) entry which is preliminary data.</text>
</comment>
<dbReference type="AlphaFoldDB" id="A0AAV6X054"/>
<proteinExistence type="inferred from homology"/>
<keyword evidence="3" id="KW-0326">Glycosidase</keyword>
<gene>
    <name evidence="6" type="ORF">BUALT_Bualt10G0132200</name>
</gene>
<evidence type="ECO:0000256" key="4">
    <source>
        <dbReference type="RuleBase" id="RU003690"/>
    </source>
</evidence>
<evidence type="ECO:0000313" key="7">
    <source>
        <dbReference type="Proteomes" id="UP000826271"/>
    </source>
</evidence>
<evidence type="ECO:0000313" key="6">
    <source>
        <dbReference type="EMBL" id="KAG8375744.1"/>
    </source>
</evidence>
<reference evidence="6" key="1">
    <citation type="submission" date="2019-10" db="EMBL/GenBank/DDBJ databases">
        <authorList>
            <person name="Zhang R."/>
            <person name="Pan Y."/>
            <person name="Wang J."/>
            <person name="Ma R."/>
            <person name="Yu S."/>
        </authorList>
    </citation>
    <scope>NUCLEOTIDE SEQUENCE</scope>
    <source>
        <strain evidence="6">LA-IB0</strain>
        <tissue evidence="6">Leaf</tissue>
    </source>
</reference>
<feature type="compositionally biased region" description="Basic and acidic residues" evidence="5">
    <location>
        <begin position="16"/>
        <end position="29"/>
    </location>
</feature>
<dbReference type="InterPro" id="IPR001360">
    <property type="entry name" value="Glyco_hydro_1"/>
</dbReference>
<comment type="similarity">
    <text evidence="1 4">Belongs to the glycosyl hydrolase 1 family.</text>
</comment>
<dbReference type="PANTHER" id="PTHR10353:SF137">
    <property type="entry name" value="MYROSINASE 3-RELATED"/>
    <property type="match status" value="1"/>
</dbReference>
<dbReference type="EMBL" id="WHWC01000010">
    <property type="protein sequence ID" value="KAG8375744.1"/>
    <property type="molecule type" value="Genomic_DNA"/>
</dbReference>
<sequence>MGIPHDHVLHIANKTNLDDTPKNMDESKSEPSSVKKVYTAARNMLLAHSAAVQSYRTKFQEHQKGKIGITLVSHWFEPLYDTHFEDKRAAERGLDFMLGWFLEPVLTGQYPQNMIDCVPPANLAPFSEKESELLKGSIDFLGLNYYTAKYAADDPHPSKIGYYGDQKAAYTFIKDGKPISELSGADWLYIVPWGIYKLLKYVQSKYKNVPAIYITENAYEACADKTRVNYYRDHLGNILKAMKQQVNIKGYSWSDNFEWKDGYTNRFGLIYIDYMNHLKRYPKDSAMWFTKFLVRKPAKESRVKEGRSRRHPEA</sequence>
<dbReference type="PANTHER" id="PTHR10353">
    <property type="entry name" value="GLYCOSYL HYDROLASE"/>
    <property type="match status" value="1"/>
</dbReference>
<evidence type="ECO:0008006" key="8">
    <source>
        <dbReference type="Google" id="ProtNLM"/>
    </source>
</evidence>
<evidence type="ECO:0000256" key="2">
    <source>
        <dbReference type="ARBA" id="ARBA00022801"/>
    </source>
</evidence>
<evidence type="ECO:0000256" key="1">
    <source>
        <dbReference type="ARBA" id="ARBA00010838"/>
    </source>
</evidence>
<evidence type="ECO:0000256" key="3">
    <source>
        <dbReference type="ARBA" id="ARBA00023295"/>
    </source>
</evidence>
<dbReference type="Proteomes" id="UP000826271">
    <property type="component" value="Unassembled WGS sequence"/>
</dbReference>
<dbReference type="InterPro" id="IPR017853">
    <property type="entry name" value="GH"/>
</dbReference>
<dbReference type="PRINTS" id="PR00131">
    <property type="entry name" value="GLHYDRLASE1"/>
</dbReference>